<keyword evidence="5" id="KW-0067">ATP-binding</keyword>
<evidence type="ECO:0000256" key="1">
    <source>
        <dbReference type="ARBA" id="ARBA00022527"/>
    </source>
</evidence>
<evidence type="ECO:0000313" key="8">
    <source>
        <dbReference type="Proteomes" id="UP000266723"/>
    </source>
</evidence>
<organism evidence="7 8">
    <name type="scientific">Brassica cretica</name>
    <name type="common">Mustard</name>
    <dbReference type="NCBI Taxonomy" id="69181"/>
    <lineage>
        <taxon>Eukaryota</taxon>
        <taxon>Viridiplantae</taxon>
        <taxon>Streptophyta</taxon>
        <taxon>Embryophyta</taxon>
        <taxon>Tracheophyta</taxon>
        <taxon>Spermatophyta</taxon>
        <taxon>Magnoliopsida</taxon>
        <taxon>eudicotyledons</taxon>
        <taxon>Gunneridae</taxon>
        <taxon>Pentapetalae</taxon>
        <taxon>rosids</taxon>
        <taxon>malvids</taxon>
        <taxon>Brassicales</taxon>
        <taxon>Brassicaceae</taxon>
        <taxon>Brassiceae</taxon>
        <taxon>Brassica</taxon>
    </lineage>
</organism>
<gene>
    <name evidence="7" type="ORF">DY000_02054909</name>
</gene>
<comment type="caution">
    <text evidence="7">The sequence shown here is derived from an EMBL/GenBank/DDBJ whole genome shotgun (WGS) entry which is preliminary data.</text>
</comment>
<dbReference type="PANTHER" id="PTHR43895">
    <property type="entry name" value="CALCIUM/CALMODULIN-DEPENDENT PROTEIN KINASE KINASE-RELATED"/>
    <property type="match status" value="1"/>
</dbReference>
<evidence type="ECO:0000256" key="2">
    <source>
        <dbReference type="ARBA" id="ARBA00022679"/>
    </source>
</evidence>
<evidence type="ECO:0000259" key="6">
    <source>
        <dbReference type="PROSITE" id="PS50011"/>
    </source>
</evidence>
<proteinExistence type="predicted"/>
<keyword evidence="4" id="KW-0418">Kinase</keyword>
<feature type="domain" description="Protein kinase" evidence="6">
    <location>
        <begin position="1"/>
        <end position="59"/>
    </location>
</feature>
<dbReference type="Proteomes" id="UP000266723">
    <property type="component" value="Unassembled WGS sequence"/>
</dbReference>
<dbReference type="InterPro" id="IPR000719">
    <property type="entry name" value="Prot_kinase_dom"/>
</dbReference>
<dbReference type="SUPFAM" id="SSF56112">
    <property type="entry name" value="Protein kinase-like (PK-like)"/>
    <property type="match status" value="1"/>
</dbReference>
<keyword evidence="1" id="KW-0723">Serine/threonine-protein kinase</keyword>
<reference evidence="7 8" key="1">
    <citation type="journal article" date="2020" name="BMC Genomics">
        <title>Intraspecific diversification of the crop wild relative Brassica cretica Lam. using demographic model selection.</title>
        <authorList>
            <person name="Kioukis A."/>
            <person name="Michalopoulou V.A."/>
            <person name="Briers L."/>
            <person name="Pirintsos S."/>
            <person name="Studholme D.J."/>
            <person name="Pavlidis P."/>
            <person name="Sarris P.F."/>
        </authorList>
    </citation>
    <scope>NUCLEOTIDE SEQUENCE [LARGE SCALE GENOMIC DNA]</scope>
    <source>
        <strain evidence="8">cv. PFS-1207/04</strain>
    </source>
</reference>
<evidence type="ECO:0000256" key="4">
    <source>
        <dbReference type="ARBA" id="ARBA00022777"/>
    </source>
</evidence>
<keyword evidence="8" id="KW-1185">Reference proteome</keyword>
<sequence>MGMKPNGKSPITSEDLSRRYFHQLISAVGYCHSHGVFHRDLKFHIISGSPGFNLSGMFS</sequence>
<protein>
    <recommendedName>
        <fullName evidence="6">Protein kinase domain-containing protein</fullName>
    </recommendedName>
</protein>
<keyword evidence="3" id="KW-0547">Nucleotide-binding</keyword>
<name>A0ABQ7AB69_BRACR</name>
<evidence type="ECO:0000313" key="7">
    <source>
        <dbReference type="EMBL" id="KAF3494914.1"/>
    </source>
</evidence>
<evidence type="ECO:0000256" key="3">
    <source>
        <dbReference type="ARBA" id="ARBA00022741"/>
    </source>
</evidence>
<dbReference type="Gene3D" id="1.10.510.10">
    <property type="entry name" value="Transferase(Phosphotransferase) domain 1"/>
    <property type="match status" value="1"/>
</dbReference>
<accession>A0ABQ7AB69</accession>
<dbReference type="EMBL" id="QGKV02002055">
    <property type="protein sequence ID" value="KAF3494914.1"/>
    <property type="molecule type" value="Genomic_DNA"/>
</dbReference>
<dbReference type="PANTHER" id="PTHR43895:SF151">
    <property type="entry name" value="CBL-INTERACTING SERINE_THREONINE-PROTEIN KINASE 11"/>
    <property type="match status" value="1"/>
</dbReference>
<dbReference type="PROSITE" id="PS50011">
    <property type="entry name" value="PROTEIN_KINASE_DOM"/>
    <property type="match status" value="1"/>
</dbReference>
<evidence type="ECO:0000256" key="5">
    <source>
        <dbReference type="ARBA" id="ARBA00022840"/>
    </source>
</evidence>
<dbReference type="InterPro" id="IPR011009">
    <property type="entry name" value="Kinase-like_dom_sf"/>
</dbReference>
<keyword evidence="2" id="KW-0808">Transferase</keyword>